<name>A0A1I1I3Y4_9GAMM</name>
<evidence type="ECO:0000313" key="2">
    <source>
        <dbReference type="EMBL" id="SFC30512.1"/>
    </source>
</evidence>
<dbReference type="STRING" id="1123010.SAMN02745724_01353"/>
<proteinExistence type="predicted"/>
<dbReference type="Gene3D" id="3.10.129.10">
    <property type="entry name" value="Hotdog Thioesterase"/>
    <property type="match status" value="1"/>
</dbReference>
<organism evidence="2 3">
    <name type="scientific">Pseudoalteromonas denitrificans DSM 6059</name>
    <dbReference type="NCBI Taxonomy" id="1123010"/>
    <lineage>
        <taxon>Bacteria</taxon>
        <taxon>Pseudomonadati</taxon>
        <taxon>Pseudomonadota</taxon>
        <taxon>Gammaproteobacteria</taxon>
        <taxon>Alteromonadales</taxon>
        <taxon>Pseudoalteromonadaceae</taxon>
        <taxon>Pseudoalteromonas</taxon>
    </lineage>
</organism>
<dbReference type="Pfam" id="PF22818">
    <property type="entry name" value="ApeI-like"/>
    <property type="match status" value="1"/>
</dbReference>
<evidence type="ECO:0000259" key="1">
    <source>
        <dbReference type="Pfam" id="PF22818"/>
    </source>
</evidence>
<dbReference type="OrthoDB" id="9812842at2"/>
<feature type="domain" description="ApeI dehydratase-like" evidence="1">
    <location>
        <begin position="15"/>
        <end position="112"/>
    </location>
</feature>
<dbReference type="InterPro" id="IPR016962">
    <property type="entry name" value="Dehydrase_ECs4332_prd"/>
</dbReference>
<dbReference type="SUPFAM" id="SSF54637">
    <property type="entry name" value="Thioesterase/thiol ester dehydrase-isomerase"/>
    <property type="match status" value="1"/>
</dbReference>
<protein>
    <submittedName>
        <fullName evidence="2">FabA-like domain-containing protein</fullName>
    </submittedName>
</protein>
<dbReference type="AlphaFoldDB" id="A0A1I1I3Y4"/>
<dbReference type="InterPro" id="IPR029069">
    <property type="entry name" value="HotDog_dom_sf"/>
</dbReference>
<reference evidence="2 3" key="1">
    <citation type="submission" date="2016-10" db="EMBL/GenBank/DDBJ databases">
        <authorList>
            <person name="de Groot N.N."/>
        </authorList>
    </citation>
    <scope>NUCLEOTIDE SEQUENCE [LARGE SCALE GENOMIC DNA]</scope>
    <source>
        <strain evidence="2 3">DSM 6059</strain>
    </source>
</reference>
<dbReference type="EMBL" id="FOLO01000007">
    <property type="protein sequence ID" value="SFC30512.1"/>
    <property type="molecule type" value="Genomic_DNA"/>
</dbReference>
<keyword evidence="3" id="KW-1185">Reference proteome</keyword>
<accession>A0A1I1I3Y4</accession>
<gene>
    <name evidence="2" type="ORF">SAMN02745724_01353</name>
</gene>
<dbReference type="InterPro" id="IPR054545">
    <property type="entry name" value="ApeI-like"/>
</dbReference>
<dbReference type="RefSeq" id="WP_091982119.1">
    <property type="nucleotide sequence ID" value="NZ_FOLO01000007.1"/>
</dbReference>
<evidence type="ECO:0000313" key="3">
    <source>
        <dbReference type="Proteomes" id="UP000198862"/>
    </source>
</evidence>
<sequence length="119" mass="13545">MTDLINISPEVISKEKQDTDATIELFISVNLDYFKGHFPQSPILPGVVQLDWAVMYAKQMFNIDCDVKDIEVLKFQVVIEPGQNLTLQLTQKSEQKITFYYSSNKGKHASGRIVFDTLS</sequence>
<dbReference type="Proteomes" id="UP000198862">
    <property type="component" value="Unassembled WGS sequence"/>
</dbReference>
<dbReference type="PIRSF" id="PIRSF030962">
    <property type="entry name" value="Dehydrase_ECs4332_prd"/>
    <property type="match status" value="1"/>
</dbReference>